<keyword evidence="7" id="KW-0539">Nucleus</keyword>
<feature type="domain" description="C2H2-type" evidence="9">
    <location>
        <begin position="630"/>
        <end position="658"/>
    </location>
</feature>
<dbReference type="InterPro" id="IPR036236">
    <property type="entry name" value="Znf_C2H2_sf"/>
</dbReference>
<feature type="domain" description="C2H2-type" evidence="9">
    <location>
        <begin position="484"/>
        <end position="511"/>
    </location>
</feature>
<keyword evidence="2" id="KW-0479">Metal-binding</keyword>
<dbReference type="PANTHER" id="PTHR16515:SF49">
    <property type="entry name" value="GASTRULA ZINC FINGER PROTEIN XLCGF49.1-LIKE-RELATED"/>
    <property type="match status" value="1"/>
</dbReference>
<keyword evidence="4" id="KW-0863">Zinc-finger</keyword>
<evidence type="ECO:0000256" key="6">
    <source>
        <dbReference type="ARBA" id="ARBA00023125"/>
    </source>
</evidence>
<dbReference type="SMART" id="SM00355">
    <property type="entry name" value="ZnF_C2H2"/>
    <property type="match status" value="8"/>
</dbReference>
<comment type="subcellular location">
    <subcellularLocation>
        <location evidence="1">Nucleus</location>
    </subcellularLocation>
</comment>
<dbReference type="Gene3D" id="3.30.160.60">
    <property type="entry name" value="Classic Zinc Finger"/>
    <property type="match status" value="4"/>
</dbReference>
<dbReference type="GO" id="GO:0003677">
    <property type="term" value="F:DNA binding"/>
    <property type="evidence" value="ECO:0007669"/>
    <property type="project" value="UniProtKB-KW"/>
</dbReference>
<dbReference type="HOGENOM" id="CLU_367352_0_0_1"/>
<sequence>MLGANLVRTPQGLNMQYAEQSRSASTDWESTLHEPSNPINNFQEKEIECLYYPYSSVLNSLSAQEHSWSTTSCSQNAGHNQDQEGKKKNQQEIEQQHQAVSSGESQKVKLGCPIVSTYHDFGSYSSYFHDRSDADVLKQQQNCSIISDCDLTKLSDFAPDIINLEGSVGSDLLKVVDSEEEDLVISISDTSSLPTQYERHCMVCGLPQSHTVEANFLHVDSTYPLTYVSKTPVIVKLVEIIPSDMHSRLNIGHSIICRRCFNLIDTAENLELRLITVKQELCDFVARTQATAPLVEGSKPNLTSFRQYGSHEVPTYSAAIMSAKPTTLQLAEYQRHIAANCGLSENLYLTSHGPSYFYRNTFTDKCFLEVENCAQSKSVNTVCPSPNSLPTDCSSKCNLGYSQFGIALPTEKENQCSQTYLNSPSDTVSNSESNLRTSQEEICKVEATEKKSSVEEIITEEIVTVGEENSEKKIKRVFKSRGSFQCDRCGRTYCQKFKLMNHLKKHYDDFRFKCEHCSKGYSTERHLVLHLRCHNDVRPYVCERCPASFLKAEQLKSHLLFCIDKMYSCNSCSKVFVSSEKLGEHLKSRVSKDSCNSKIKKLECEICHKRFRYPTDLINHLSSHNDDKSYRCNICGKSYKHKRHLNRHHRVSHLKGQEEKNMDNLDELVDNITSEQDCKQQPDINILNEELKSERKTSQKKRMCPICNKVVWKLKTHMISHSNIKGFSCSLCNVQFTLKQGLVRHMRNKHAAEESNKIS</sequence>
<evidence type="ECO:0000256" key="1">
    <source>
        <dbReference type="ARBA" id="ARBA00004123"/>
    </source>
</evidence>
<evidence type="ECO:0000256" key="8">
    <source>
        <dbReference type="SAM" id="MobiDB-lite"/>
    </source>
</evidence>
<proteinExistence type="predicted"/>
<feature type="compositionally biased region" description="Basic and acidic residues" evidence="8">
    <location>
        <begin position="81"/>
        <end position="95"/>
    </location>
</feature>
<evidence type="ECO:0000256" key="4">
    <source>
        <dbReference type="ARBA" id="ARBA00022771"/>
    </source>
</evidence>
<evidence type="ECO:0000256" key="5">
    <source>
        <dbReference type="ARBA" id="ARBA00022833"/>
    </source>
</evidence>
<dbReference type="EnsemblMetazoa" id="RPRC015193-RA">
    <property type="protein sequence ID" value="RPRC015193-PA"/>
    <property type="gene ID" value="RPRC015193"/>
</dbReference>
<feature type="domain" description="C2H2-type" evidence="9">
    <location>
        <begin position="512"/>
        <end position="539"/>
    </location>
</feature>
<dbReference type="PANTHER" id="PTHR16515">
    <property type="entry name" value="PR DOMAIN ZINC FINGER PROTEIN"/>
    <property type="match status" value="1"/>
</dbReference>
<dbReference type="FunFam" id="3.30.160.60:FF:000100">
    <property type="entry name" value="Zinc finger 45-like"/>
    <property type="match status" value="1"/>
</dbReference>
<accession>T1IFX4</accession>
<feature type="compositionally biased region" description="Polar residues" evidence="8">
    <location>
        <begin position="70"/>
        <end position="80"/>
    </location>
</feature>
<dbReference type="InterPro" id="IPR050331">
    <property type="entry name" value="Zinc_finger"/>
</dbReference>
<reference evidence="10" key="1">
    <citation type="submission" date="2015-05" db="UniProtKB">
        <authorList>
            <consortium name="EnsemblMetazoa"/>
        </authorList>
    </citation>
    <scope>IDENTIFICATION</scope>
</reference>
<feature type="region of interest" description="Disordered" evidence="8">
    <location>
        <begin position="1"/>
        <end position="39"/>
    </location>
</feature>
<keyword evidence="6" id="KW-0238">DNA-binding</keyword>
<name>T1IFX4_RHOPR</name>
<evidence type="ECO:0000256" key="7">
    <source>
        <dbReference type="ARBA" id="ARBA00023242"/>
    </source>
</evidence>
<dbReference type="VEuPathDB" id="VectorBase:RPRC015193"/>
<dbReference type="EMBL" id="ACPB03021526">
    <property type="status" value="NOT_ANNOTATED_CDS"/>
    <property type="molecule type" value="Genomic_DNA"/>
</dbReference>
<dbReference type="InterPro" id="IPR013087">
    <property type="entry name" value="Znf_C2H2_type"/>
</dbReference>
<keyword evidence="3" id="KW-0677">Repeat</keyword>
<dbReference type="SUPFAM" id="SSF57667">
    <property type="entry name" value="beta-beta-alpha zinc fingers"/>
    <property type="match status" value="4"/>
</dbReference>
<dbReference type="InParanoid" id="T1IFX4"/>
<feature type="domain" description="C2H2-type" evidence="9">
    <location>
        <begin position="602"/>
        <end position="629"/>
    </location>
</feature>
<dbReference type="Proteomes" id="UP000015103">
    <property type="component" value="Unassembled WGS sequence"/>
</dbReference>
<dbReference type="OMA" id="SHTVEAN"/>
<dbReference type="GO" id="GO:0008270">
    <property type="term" value="F:zinc ion binding"/>
    <property type="evidence" value="ECO:0007669"/>
    <property type="project" value="UniProtKB-KW"/>
</dbReference>
<feature type="domain" description="C2H2-type" evidence="9">
    <location>
        <begin position="727"/>
        <end position="755"/>
    </location>
</feature>
<evidence type="ECO:0000259" key="9">
    <source>
        <dbReference type="PROSITE" id="PS50157"/>
    </source>
</evidence>
<protein>
    <recommendedName>
        <fullName evidence="9">C2H2-type domain-containing protein</fullName>
    </recommendedName>
</protein>
<evidence type="ECO:0000256" key="2">
    <source>
        <dbReference type="ARBA" id="ARBA00022723"/>
    </source>
</evidence>
<dbReference type="Pfam" id="PF00096">
    <property type="entry name" value="zf-C2H2"/>
    <property type="match status" value="3"/>
</dbReference>
<organism evidence="10 11">
    <name type="scientific">Rhodnius prolixus</name>
    <name type="common">Triatomid bug</name>
    <dbReference type="NCBI Taxonomy" id="13249"/>
    <lineage>
        <taxon>Eukaryota</taxon>
        <taxon>Metazoa</taxon>
        <taxon>Ecdysozoa</taxon>
        <taxon>Arthropoda</taxon>
        <taxon>Hexapoda</taxon>
        <taxon>Insecta</taxon>
        <taxon>Pterygota</taxon>
        <taxon>Neoptera</taxon>
        <taxon>Paraneoptera</taxon>
        <taxon>Hemiptera</taxon>
        <taxon>Heteroptera</taxon>
        <taxon>Panheteroptera</taxon>
        <taxon>Cimicomorpha</taxon>
        <taxon>Reduviidae</taxon>
        <taxon>Triatominae</taxon>
        <taxon>Rhodnius</taxon>
    </lineage>
</organism>
<keyword evidence="5" id="KW-0862">Zinc</keyword>
<evidence type="ECO:0000313" key="10">
    <source>
        <dbReference type="EnsemblMetazoa" id="RPRC015193-PA"/>
    </source>
</evidence>
<feature type="domain" description="C2H2-type" evidence="9">
    <location>
        <begin position="567"/>
        <end position="594"/>
    </location>
</feature>
<evidence type="ECO:0000256" key="3">
    <source>
        <dbReference type="ARBA" id="ARBA00022737"/>
    </source>
</evidence>
<dbReference type="GO" id="GO:0010468">
    <property type="term" value="P:regulation of gene expression"/>
    <property type="evidence" value="ECO:0007669"/>
    <property type="project" value="TreeGrafter"/>
</dbReference>
<dbReference type="PROSITE" id="PS50157">
    <property type="entry name" value="ZINC_FINGER_C2H2_2"/>
    <property type="match status" value="6"/>
</dbReference>
<keyword evidence="11" id="KW-1185">Reference proteome</keyword>
<dbReference type="PROSITE" id="PS00028">
    <property type="entry name" value="ZINC_FINGER_C2H2_1"/>
    <property type="match status" value="5"/>
</dbReference>
<feature type="region of interest" description="Disordered" evidence="8">
    <location>
        <begin position="70"/>
        <end position="104"/>
    </location>
</feature>
<dbReference type="AlphaFoldDB" id="T1IFX4"/>
<dbReference type="GO" id="GO:0005634">
    <property type="term" value="C:nucleus"/>
    <property type="evidence" value="ECO:0007669"/>
    <property type="project" value="UniProtKB-SubCell"/>
</dbReference>
<dbReference type="eggNOG" id="KOG1721">
    <property type="taxonomic scope" value="Eukaryota"/>
</dbReference>
<dbReference type="STRING" id="13249.T1IFX4"/>
<evidence type="ECO:0000313" key="11">
    <source>
        <dbReference type="Proteomes" id="UP000015103"/>
    </source>
</evidence>
<feature type="compositionally biased region" description="Polar residues" evidence="8">
    <location>
        <begin position="11"/>
        <end position="39"/>
    </location>
</feature>